<reference evidence="2 3" key="1">
    <citation type="journal article" date="2021" name="Comput. Struct. Biotechnol. J.">
        <title>De novo genome assembly of the potent medicinal plant Rehmannia glutinosa using nanopore technology.</title>
        <authorList>
            <person name="Ma L."/>
            <person name="Dong C."/>
            <person name="Song C."/>
            <person name="Wang X."/>
            <person name="Zheng X."/>
            <person name="Niu Y."/>
            <person name="Chen S."/>
            <person name="Feng W."/>
        </authorList>
    </citation>
    <scope>NUCLEOTIDE SEQUENCE [LARGE SCALE GENOMIC DNA]</scope>
    <source>
        <strain evidence="2">DH-2019</strain>
    </source>
</reference>
<gene>
    <name evidence="2" type="ORF">DH2020_013401</name>
</gene>
<evidence type="ECO:0000313" key="2">
    <source>
        <dbReference type="EMBL" id="KAK6153762.1"/>
    </source>
</evidence>
<proteinExistence type="predicted"/>
<keyword evidence="3" id="KW-1185">Reference proteome</keyword>
<dbReference type="Proteomes" id="UP001318860">
    <property type="component" value="Unassembled WGS sequence"/>
</dbReference>
<keyword evidence="1" id="KW-0472">Membrane</keyword>
<evidence type="ECO:0000313" key="3">
    <source>
        <dbReference type="Proteomes" id="UP001318860"/>
    </source>
</evidence>
<name>A0ABR0X5B5_REHGL</name>
<keyword evidence="1" id="KW-0812">Transmembrane</keyword>
<organism evidence="2 3">
    <name type="scientific">Rehmannia glutinosa</name>
    <name type="common">Chinese foxglove</name>
    <dbReference type="NCBI Taxonomy" id="99300"/>
    <lineage>
        <taxon>Eukaryota</taxon>
        <taxon>Viridiplantae</taxon>
        <taxon>Streptophyta</taxon>
        <taxon>Embryophyta</taxon>
        <taxon>Tracheophyta</taxon>
        <taxon>Spermatophyta</taxon>
        <taxon>Magnoliopsida</taxon>
        <taxon>eudicotyledons</taxon>
        <taxon>Gunneridae</taxon>
        <taxon>Pentapetalae</taxon>
        <taxon>asterids</taxon>
        <taxon>lamiids</taxon>
        <taxon>Lamiales</taxon>
        <taxon>Orobanchaceae</taxon>
        <taxon>Rehmannieae</taxon>
        <taxon>Rehmannia</taxon>
    </lineage>
</organism>
<dbReference type="PANTHER" id="PTHR31170:SF25">
    <property type="entry name" value="BNAA09G04570D PROTEIN"/>
    <property type="match status" value="1"/>
</dbReference>
<protein>
    <submittedName>
        <fullName evidence="2">Uncharacterized protein</fullName>
    </submittedName>
</protein>
<dbReference type="EMBL" id="JABTTQ020000006">
    <property type="protein sequence ID" value="KAK6153762.1"/>
    <property type="molecule type" value="Genomic_DNA"/>
</dbReference>
<keyword evidence="1" id="KW-1133">Transmembrane helix</keyword>
<accession>A0ABR0X5B5</accession>
<feature type="transmembrane region" description="Helical" evidence="1">
    <location>
        <begin position="534"/>
        <end position="561"/>
    </location>
</feature>
<evidence type="ECO:0000256" key="1">
    <source>
        <dbReference type="SAM" id="Phobius"/>
    </source>
</evidence>
<sequence>MEDLGCNWRCNKFIFNPISFNNLNLYSITKNKTSMSTSHHYQNPNPNPTFDEHRWIIHVRRSLDEDLEQESDTSASIFSVPKTLLLISPESYLPQQIALGPYHHSRPELYEMERYKLAAAKRFQKHLNVLKFHNLVDHLTIFEPKFRAAYQNYINFNGDTIAWMMAIDSCFLLEFLQIFEKKITSNKSRLVGIAGRNTGRDAVIRDMLMLENQVPLFSLRKMMEFQFASLDEADDTLYAILMGFYTEISPFKTTDQVLPDVNQVTKFAHLLDFLYQLIVPKLQGSSEIGEEINEEGENMSTFRKIVSKFGPGPVSLIKRLVISKPVKLILTLPWKIISNLPGMIMIRQFEYFCFSQEKNGNKENENCNNNNNNKHPLMEEISIPSVTELSKAGLKFSVTNAGILGIKFDEKLATFYLPTICLDINTDVVLRNLVAYEACNDESGPLIFTRYTELMNGIIDSEDDAKILRENGIVLNHLKSGGDVANLWNGMSKSIRLTKVPFLDKVIEDVNNYYKGRWKVRIGKFLKRHVFGSWQFMTLLAAVLVLFFMSFQAFCSVFSCVRMFYHRRRMN</sequence>
<comment type="caution">
    <text evidence="2">The sequence shown here is derived from an EMBL/GenBank/DDBJ whole genome shotgun (WGS) entry which is preliminary data.</text>
</comment>
<dbReference type="Pfam" id="PF03140">
    <property type="entry name" value="DUF247"/>
    <property type="match status" value="1"/>
</dbReference>
<dbReference type="PANTHER" id="PTHR31170">
    <property type="entry name" value="BNAC04G53230D PROTEIN"/>
    <property type="match status" value="1"/>
</dbReference>
<dbReference type="InterPro" id="IPR004158">
    <property type="entry name" value="DUF247_pln"/>
</dbReference>